<evidence type="ECO:0000256" key="1">
    <source>
        <dbReference type="ARBA" id="ARBA00004141"/>
    </source>
</evidence>
<accession>A0A4S2B987</accession>
<name>A0A4S2B987_9LACO</name>
<evidence type="ECO:0000259" key="6">
    <source>
        <dbReference type="Pfam" id="PF12051"/>
    </source>
</evidence>
<dbReference type="PANTHER" id="PTHR43077:SF5">
    <property type="entry name" value="PHAGE INFECTION PROTEIN"/>
    <property type="match status" value="1"/>
</dbReference>
<comment type="caution">
    <text evidence="7">The sequence shown here is derived from an EMBL/GenBank/DDBJ whole genome shotgun (WGS) entry which is preliminary data.</text>
</comment>
<evidence type="ECO:0000313" key="8">
    <source>
        <dbReference type="Proteomes" id="UP000309117"/>
    </source>
</evidence>
<evidence type="ECO:0000313" key="7">
    <source>
        <dbReference type="EMBL" id="TGY10858.1"/>
    </source>
</evidence>
<proteinExistence type="predicted"/>
<keyword evidence="3 5" id="KW-1133">Transmembrane helix</keyword>
<feature type="transmembrane region" description="Helical" evidence="5">
    <location>
        <begin position="289"/>
        <end position="311"/>
    </location>
</feature>
<dbReference type="Proteomes" id="UP000309117">
    <property type="component" value="Unassembled WGS sequence"/>
</dbReference>
<sequence>MFKLLKNKFVWLPILVALFIGAYFSITAIPSTHMKVNNLPIAIVNEDQGTTGKNLTKQITTKNSSNSSKMSIKWTVFNSQEDLLKEMNKEKYYGAIVIPKNFSSNLQSLMTPNPKKAKLKIIINQGMGTTITTQVNTALTEMTHQINTALGKQLLQTLSKKMPAIPAEMASNLTNPLTIETEKINKTGDLANGGAHFFQSVWLGCLGTSMLLGFAFSKIKFKSLREKFSALGVQLLSAIISSFVIGYGVIYLQSTILNVTIPNFTLLGLFLSLCAFSFIIFINGVESWVGLISIPVFMLLLFFAAPLLTAIPESLNGFYSTLSNWLPMSYMYRGVKSIMYFNNSPSQSIIMGLIYTIIVGLILVISAQFKKDKKKEVDA</sequence>
<keyword evidence="4 5" id="KW-0472">Membrane</keyword>
<dbReference type="EMBL" id="SRYV01000023">
    <property type="protein sequence ID" value="TGY10858.1"/>
    <property type="molecule type" value="Genomic_DNA"/>
</dbReference>
<gene>
    <name evidence="7" type="ORF">E5351_09490</name>
</gene>
<dbReference type="InterPro" id="IPR051328">
    <property type="entry name" value="T7SS_ABC-Transporter"/>
</dbReference>
<evidence type="ECO:0000256" key="3">
    <source>
        <dbReference type="ARBA" id="ARBA00022989"/>
    </source>
</evidence>
<feature type="transmembrane region" description="Helical" evidence="5">
    <location>
        <begin position="197"/>
        <end position="216"/>
    </location>
</feature>
<feature type="transmembrane region" description="Helical" evidence="5">
    <location>
        <begin position="349"/>
        <end position="369"/>
    </location>
</feature>
<organism evidence="7 8">
    <name type="scientific">Lactobacillus intestinalis</name>
    <dbReference type="NCBI Taxonomy" id="151781"/>
    <lineage>
        <taxon>Bacteria</taxon>
        <taxon>Bacillati</taxon>
        <taxon>Bacillota</taxon>
        <taxon>Bacilli</taxon>
        <taxon>Lactobacillales</taxon>
        <taxon>Lactobacillaceae</taxon>
        <taxon>Lactobacillus</taxon>
    </lineage>
</organism>
<feature type="transmembrane region" description="Helical" evidence="5">
    <location>
        <begin position="264"/>
        <end position="282"/>
    </location>
</feature>
<dbReference type="PANTHER" id="PTHR43077">
    <property type="entry name" value="TRANSPORT PERMEASE YVFS-RELATED"/>
    <property type="match status" value="1"/>
</dbReference>
<dbReference type="RefSeq" id="WP_004045542.1">
    <property type="nucleotide sequence ID" value="NZ_AQFR02000003.1"/>
</dbReference>
<keyword evidence="2 5" id="KW-0812">Transmembrane</keyword>
<evidence type="ECO:0000256" key="5">
    <source>
        <dbReference type="SAM" id="Phobius"/>
    </source>
</evidence>
<comment type="subcellular location">
    <subcellularLocation>
        <location evidence="1">Membrane</location>
        <topology evidence="1">Multi-pass membrane protein</topology>
    </subcellularLocation>
</comment>
<dbReference type="Pfam" id="PF12051">
    <property type="entry name" value="DUF3533"/>
    <property type="match status" value="1"/>
</dbReference>
<dbReference type="InterPro" id="IPR022703">
    <property type="entry name" value="DUF3533"/>
</dbReference>
<dbReference type="AlphaFoldDB" id="A0A4S2B987"/>
<feature type="transmembrane region" description="Helical" evidence="5">
    <location>
        <begin position="228"/>
        <end position="252"/>
    </location>
</feature>
<feature type="domain" description="DUF3533" evidence="6">
    <location>
        <begin position="13"/>
        <end position="365"/>
    </location>
</feature>
<reference evidence="7 8" key="1">
    <citation type="submission" date="2019-04" db="EMBL/GenBank/DDBJ databases">
        <title>Microbes associate with the intestines of laboratory mice.</title>
        <authorList>
            <person name="Navarre W."/>
            <person name="Wong E."/>
            <person name="Huang K."/>
            <person name="Tropini C."/>
            <person name="Ng K."/>
            <person name="Yu B."/>
        </authorList>
    </citation>
    <scope>NUCLEOTIDE SEQUENCE [LARGE SCALE GENOMIC DNA]</scope>
    <source>
        <strain evidence="7 8">NM61_E11</strain>
    </source>
</reference>
<evidence type="ECO:0000256" key="4">
    <source>
        <dbReference type="ARBA" id="ARBA00023136"/>
    </source>
</evidence>
<dbReference type="GO" id="GO:0016020">
    <property type="term" value="C:membrane"/>
    <property type="evidence" value="ECO:0007669"/>
    <property type="project" value="UniProtKB-SubCell"/>
</dbReference>
<evidence type="ECO:0000256" key="2">
    <source>
        <dbReference type="ARBA" id="ARBA00022692"/>
    </source>
</evidence>
<protein>
    <submittedName>
        <fullName evidence="7">DUF3533 domain-containing protein</fullName>
    </submittedName>
</protein>
<dbReference type="Gene3D" id="3.40.1710.10">
    <property type="entry name" value="abc type-2 transporter like domain"/>
    <property type="match status" value="1"/>
</dbReference>